<feature type="domain" description="Transcription regulator PadR N-terminal" evidence="2">
    <location>
        <begin position="21"/>
        <end position="94"/>
    </location>
</feature>
<evidence type="ECO:0000256" key="1">
    <source>
        <dbReference type="SAM" id="Coils"/>
    </source>
</evidence>
<evidence type="ECO:0000259" key="2">
    <source>
        <dbReference type="Pfam" id="PF03551"/>
    </source>
</evidence>
<sequence>MRQQRNCRGLGGKGWWLSSIILLLIAEKPSYGYELVERLKEFGITLIGNGNMGRIYTFLSDFETNDLITFNWDTTYSPPRKIYTITDKGLEFLSEIKKEMDGLKNTIEIYEKKYNTIAQN</sequence>
<keyword evidence="4" id="KW-1185">Reference proteome</keyword>
<dbReference type="AlphaFoldDB" id="A0A7G1G893"/>
<reference evidence="3 4" key="1">
    <citation type="submission" date="2018-06" db="EMBL/GenBank/DDBJ databases">
        <title>Genome sequencing of Oceanotoga sp. sy52.</title>
        <authorList>
            <person name="Mori K."/>
        </authorList>
    </citation>
    <scope>NUCLEOTIDE SEQUENCE [LARGE SCALE GENOMIC DNA]</scope>
    <source>
        <strain evidence="4">sy52</strain>
    </source>
</reference>
<protein>
    <submittedName>
        <fullName evidence="3">PadR family transcriptional regulator</fullName>
    </submittedName>
</protein>
<dbReference type="InterPro" id="IPR005149">
    <property type="entry name" value="Tscrpt_reg_PadR_N"/>
</dbReference>
<feature type="coiled-coil region" evidence="1">
    <location>
        <begin position="93"/>
        <end position="120"/>
    </location>
</feature>
<dbReference type="InterPro" id="IPR052509">
    <property type="entry name" value="Metal_resp_DNA-bind_regulator"/>
</dbReference>
<dbReference type="Gene3D" id="1.10.10.10">
    <property type="entry name" value="Winged helix-like DNA-binding domain superfamily/Winged helix DNA-binding domain"/>
    <property type="match status" value="1"/>
</dbReference>
<name>A0A7G1G893_9BACT</name>
<dbReference type="KEGG" id="ocy:OSSY52_15850"/>
<dbReference type="Pfam" id="PF03551">
    <property type="entry name" value="PadR"/>
    <property type="match status" value="1"/>
</dbReference>
<dbReference type="Proteomes" id="UP000516361">
    <property type="component" value="Chromosome"/>
</dbReference>
<accession>A0A7G1G893</accession>
<keyword evidence="1" id="KW-0175">Coiled coil</keyword>
<dbReference type="InterPro" id="IPR036388">
    <property type="entry name" value="WH-like_DNA-bd_sf"/>
</dbReference>
<dbReference type="EMBL" id="AP018712">
    <property type="protein sequence ID" value="BBE31444.1"/>
    <property type="molecule type" value="Genomic_DNA"/>
</dbReference>
<evidence type="ECO:0000313" key="4">
    <source>
        <dbReference type="Proteomes" id="UP000516361"/>
    </source>
</evidence>
<dbReference type="PANTHER" id="PTHR33169:SF14">
    <property type="entry name" value="TRANSCRIPTIONAL REGULATOR RV3488"/>
    <property type="match status" value="1"/>
</dbReference>
<gene>
    <name evidence="3" type="ORF">OSSY52_15850</name>
</gene>
<dbReference type="InParanoid" id="A0A7G1G893"/>
<dbReference type="RefSeq" id="WP_190613981.1">
    <property type="nucleotide sequence ID" value="NZ_AP018712.1"/>
</dbReference>
<proteinExistence type="predicted"/>
<dbReference type="FunCoup" id="A0A7G1G893">
    <property type="interactions" value="3"/>
</dbReference>
<dbReference type="PANTHER" id="PTHR33169">
    <property type="entry name" value="PADR-FAMILY TRANSCRIPTIONAL REGULATOR"/>
    <property type="match status" value="1"/>
</dbReference>
<evidence type="ECO:0000313" key="3">
    <source>
        <dbReference type="EMBL" id="BBE31444.1"/>
    </source>
</evidence>
<dbReference type="InterPro" id="IPR036390">
    <property type="entry name" value="WH_DNA-bd_sf"/>
</dbReference>
<organism evidence="3 4">
    <name type="scientific">Tepiditoga spiralis</name>
    <dbReference type="NCBI Taxonomy" id="2108365"/>
    <lineage>
        <taxon>Bacteria</taxon>
        <taxon>Thermotogati</taxon>
        <taxon>Thermotogota</taxon>
        <taxon>Thermotogae</taxon>
        <taxon>Petrotogales</taxon>
        <taxon>Petrotogaceae</taxon>
        <taxon>Tepiditoga</taxon>
    </lineage>
</organism>
<dbReference type="SUPFAM" id="SSF46785">
    <property type="entry name" value="Winged helix' DNA-binding domain"/>
    <property type="match status" value="1"/>
</dbReference>